<feature type="region of interest" description="Disordered" evidence="2">
    <location>
        <begin position="84"/>
        <end position="104"/>
    </location>
</feature>
<dbReference type="InterPro" id="IPR050695">
    <property type="entry name" value="N-acetylmuramoyl_amidase_3"/>
</dbReference>
<dbReference type="SMART" id="SM00646">
    <property type="entry name" value="Ami_3"/>
    <property type="match status" value="1"/>
</dbReference>
<feature type="compositionally biased region" description="Basic and acidic residues" evidence="2">
    <location>
        <begin position="86"/>
        <end position="104"/>
    </location>
</feature>
<dbReference type="GO" id="GO:0008745">
    <property type="term" value="F:N-acetylmuramoyl-L-alanine amidase activity"/>
    <property type="evidence" value="ECO:0007669"/>
    <property type="project" value="InterPro"/>
</dbReference>
<keyword evidence="5" id="KW-1185">Reference proteome</keyword>
<gene>
    <name evidence="4" type="ORF">NIES2135_62920</name>
</gene>
<dbReference type="EMBL" id="AP018204">
    <property type="protein sequence ID" value="BAY59415.1"/>
    <property type="molecule type" value="Genomic_DNA"/>
</dbReference>
<dbReference type="Gene3D" id="3.40.630.40">
    <property type="entry name" value="Zn-dependent exopeptidases"/>
    <property type="match status" value="1"/>
</dbReference>
<evidence type="ECO:0000313" key="4">
    <source>
        <dbReference type="EMBL" id="BAY59415.1"/>
    </source>
</evidence>
<dbReference type="InterPro" id="IPR002508">
    <property type="entry name" value="MurNAc-LAA_cat"/>
</dbReference>
<dbReference type="PANTHER" id="PTHR30404">
    <property type="entry name" value="N-ACETYLMURAMOYL-L-ALANINE AMIDASE"/>
    <property type="match status" value="1"/>
</dbReference>
<accession>A0A1Z4JRM2</accession>
<dbReference type="SUPFAM" id="SSF53187">
    <property type="entry name" value="Zn-dependent exopeptidases"/>
    <property type="match status" value="1"/>
</dbReference>
<dbReference type="PANTHER" id="PTHR30404:SF0">
    <property type="entry name" value="N-ACETYLMURAMOYL-L-ALANINE AMIDASE AMIC"/>
    <property type="match status" value="1"/>
</dbReference>
<dbReference type="AlphaFoldDB" id="A0A1Z4JRM2"/>
<dbReference type="GO" id="GO:0030288">
    <property type="term" value="C:outer membrane-bounded periplasmic space"/>
    <property type="evidence" value="ECO:0007669"/>
    <property type="project" value="TreeGrafter"/>
</dbReference>
<protein>
    <submittedName>
        <fullName evidence="4">N-acetylmuramoyl-L-alanine amidase</fullName>
    </submittedName>
</protein>
<evidence type="ECO:0000256" key="2">
    <source>
        <dbReference type="SAM" id="MobiDB-lite"/>
    </source>
</evidence>
<geneLocation type="plasmid" evidence="4">
    <name>plasmid1</name>
</geneLocation>
<organism evidence="4 5">
    <name type="scientific">Leptolyngbya boryana NIES-2135</name>
    <dbReference type="NCBI Taxonomy" id="1973484"/>
    <lineage>
        <taxon>Bacteria</taxon>
        <taxon>Bacillati</taxon>
        <taxon>Cyanobacteriota</taxon>
        <taxon>Cyanophyceae</taxon>
        <taxon>Leptolyngbyales</taxon>
        <taxon>Leptolyngbyaceae</taxon>
        <taxon>Leptolyngbya group</taxon>
        <taxon>Leptolyngbya</taxon>
    </lineage>
</organism>
<feature type="domain" description="MurNAc-LAA" evidence="3">
    <location>
        <begin position="138"/>
        <end position="247"/>
    </location>
</feature>
<name>A0A1Z4JRM2_LEPBY</name>
<keyword evidence="4" id="KW-0614">Plasmid</keyword>
<reference evidence="4 5" key="1">
    <citation type="submission" date="2017-06" db="EMBL/GenBank/DDBJ databases">
        <title>Genome sequencing of cyanobaciteial culture collection at National Institute for Environmental Studies (NIES).</title>
        <authorList>
            <person name="Hirose Y."/>
            <person name="Shimura Y."/>
            <person name="Fujisawa T."/>
            <person name="Nakamura Y."/>
            <person name="Kawachi M."/>
        </authorList>
    </citation>
    <scope>NUCLEOTIDE SEQUENCE [LARGE SCALE GENOMIC DNA]</scope>
    <source>
        <strain evidence="4 5">NIES-2135</strain>
        <plasmid evidence="5">Plasmid Plasmid1 dna</plasmid>
    </source>
</reference>
<dbReference type="Proteomes" id="UP000217895">
    <property type="component" value="Plasmid Plasmid1 dna"/>
</dbReference>
<proteinExistence type="predicted"/>
<evidence type="ECO:0000259" key="3">
    <source>
        <dbReference type="SMART" id="SM00646"/>
    </source>
</evidence>
<dbReference type="CDD" id="cd02696">
    <property type="entry name" value="MurNAc-LAA"/>
    <property type="match status" value="1"/>
</dbReference>
<evidence type="ECO:0000256" key="1">
    <source>
        <dbReference type="ARBA" id="ARBA00022801"/>
    </source>
</evidence>
<keyword evidence="1" id="KW-0378">Hydrolase</keyword>
<evidence type="ECO:0000313" key="5">
    <source>
        <dbReference type="Proteomes" id="UP000217895"/>
    </source>
</evidence>
<sequence length="252" mass="27185">MAWLRLTKTALYLMKSGDACYIDKVELSGEKRNQVRIPRNWFTGSDAPGAMVIEDIEPPACRIASNPPTIPTPRPLLGKKIVLDPGHGEDRDPGAKNAEGRTEAGESLKQAKLVQGFLQARGATVTLIDNALNLSLEEIGARGAGADCFVALHLNSFNAAVQGHEVLIDRNGTDVDFRFATIVNQELDQVLNIPNRGVKRQGLAVLRAVPLPVPAILTESFFIDASSGTQVDDLILKSAQAIARGIERFLIA</sequence>
<dbReference type="GO" id="GO:0009253">
    <property type="term" value="P:peptidoglycan catabolic process"/>
    <property type="evidence" value="ECO:0007669"/>
    <property type="project" value="InterPro"/>
</dbReference>
<dbReference type="Pfam" id="PF01520">
    <property type="entry name" value="Amidase_3"/>
    <property type="match status" value="1"/>
</dbReference>